<dbReference type="GeneID" id="116548988"/>
<feature type="domain" description="FAS1" evidence="5">
    <location>
        <begin position="1"/>
        <end position="95"/>
    </location>
</feature>
<evidence type="ECO:0000256" key="4">
    <source>
        <dbReference type="ARBA" id="ARBA00023180"/>
    </source>
</evidence>
<dbReference type="PANTHER" id="PTHR24038:SF8">
    <property type="entry name" value="STABILIN-1"/>
    <property type="match status" value="1"/>
</dbReference>
<comment type="subcellular location">
    <subcellularLocation>
        <location evidence="1">Membrane</location>
    </subcellularLocation>
</comment>
<dbReference type="Pfam" id="PF02469">
    <property type="entry name" value="Fasciclin"/>
    <property type="match status" value="1"/>
</dbReference>
<evidence type="ECO:0000259" key="5">
    <source>
        <dbReference type="PROSITE" id="PS50213"/>
    </source>
</evidence>
<keyword evidence="2" id="KW-0472">Membrane</keyword>
<dbReference type="SUPFAM" id="SSF82153">
    <property type="entry name" value="FAS1 domain"/>
    <property type="match status" value="1"/>
</dbReference>
<organism evidence="6 7">
    <name type="scientific">Sapajus apella</name>
    <name type="common">Brown-capped capuchin</name>
    <name type="synonym">Cebus apella</name>
    <dbReference type="NCBI Taxonomy" id="9515"/>
    <lineage>
        <taxon>Eukaryota</taxon>
        <taxon>Metazoa</taxon>
        <taxon>Chordata</taxon>
        <taxon>Craniata</taxon>
        <taxon>Vertebrata</taxon>
        <taxon>Euteleostomi</taxon>
        <taxon>Mammalia</taxon>
        <taxon>Eutheria</taxon>
        <taxon>Euarchontoglires</taxon>
        <taxon>Primates</taxon>
        <taxon>Haplorrhini</taxon>
        <taxon>Platyrrhini</taxon>
        <taxon>Cebidae</taxon>
        <taxon>Cebinae</taxon>
        <taxon>Sapajus</taxon>
    </lineage>
</organism>
<evidence type="ECO:0000256" key="1">
    <source>
        <dbReference type="ARBA" id="ARBA00004370"/>
    </source>
</evidence>
<dbReference type="PROSITE" id="PS50213">
    <property type="entry name" value="FAS1"/>
    <property type="match status" value="1"/>
</dbReference>
<reference evidence="7" key="1">
    <citation type="submission" date="2025-08" db="UniProtKB">
        <authorList>
            <consortium name="RefSeq"/>
        </authorList>
    </citation>
    <scope>IDENTIFICATION</scope>
    <source>
        <tissue evidence="7">Blood</tissue>
    </source>
</reference>
<keyword evidence="4" id="KW-0325">Glycoprotein</keyword>
<accession>A0A6J3HJQ2</accession>
<dbReference type="InterPro" id="IPR036378">
    <property type="entry name" value="FAS1_dom_sf"/>
</dbReference>
<keyword evidence="3" id="KW-1015">Disulfide bond</keyword>
<dbReference type="RefSeq" id="XP_032130330.1">
    <property type="nucleotide sequence ID" value="XM_032274439.1"/>
</dbReference>
<evidence type="ECO:0000256" key="3">
    <source>
        <dbReference type="ARBA" id="ARBA00023157"/>
    </source>
</evidence>
<sequence length="95" mass="10374">MVAAFVTPTLLPVCVQSAGITLPADRQVTVLVPSEAAVRRLSPEDQAFWLQPRMLPNLVRAHFLQGAFFEKELARLHGQEAATPDPSNTLGDSQH</sequence>
<dbReference type="AlphaFoldDB" id="A0A6J3HJQ2"/>
<dbReference type="PANTHER" id="PTHR24038">
    <property type="entry name" value="STABILIN"/>
    <property type="match status" value="1"/>
</dbReference>
<evidence type="ECO:0000313" key="6">
    <source>
        <dbReference type="Proteomes" id="UP000504640"/>
    </source>
</evidence>
<dbReference type="GO" id="GO:0016020">
    <property type="term" value="C:membrane"/>
    <property type="evidence" value="ECO:0007669"/>
    <property type="project" value="UniProtKB-SubCell"/>
</dbReference>
<dbReference type="Gene3D" id="2.30.180.10">
    <property type="entry name" value="FAS1 domain"/>
    <property type="match status" value="1"/>
</dbReference>
<evidence type="ECO:0000313" key="7">
    <source>
        <dbReference type="RefSeq" id="XP_032130330.1"/>
    </source>
</evidence>
<dbReference type="Proteomes" id="UP000504640">
    <property type="component" value="Unplaced"/>
</dbReference>
<protein>
    <submittedName>
        <fullName evidence="7">Stabilin-1-like</fullName>
    </submittedName>
</protein>
<dbReference type="InterPro" id="IPR000782">
    <property type="entry name" value="FAS1_domain"/>
</dbReference>
<evidence type="ECO:0000256" key="2">
    <source>
        <dbReference type="ARBA" id="ARBA00023136"/>
    </source>
</evidence>
<keyword evidence="6" id="KW-1185">Reference proteome</keyword>
<proteinExistence type="predicted"/>
<gene>
    <name evidence="7" type="primary">LOC116548988</name>
</gene>
<name>A0A6J3HJQ2_SAPAP</name>